<protein>
    <submittedName>
        <fullName evidence="6">ShKT domain-containing protein</fullName>
    </submittedName>
</protein>
<dbReference type="WBParaSite" id="DME_0001078601-mRNA-1">
    <property type="protein sequence ID" value="DME_0001078601-mRNA-1"/>
    <property type="gene ID" value="DME_0001078601"/>
</dbReference>
<dbReference type="Pfam" id="PF01549">
    <property type="entry name" value="ShK"/>
    <property type="match status" value="1"/>
</dbReference>
<dbReference type="Proteomes" id="UP000274756">
    <property type="component" value="Unassembled WGS sequence"/>
</dbReference>
<sequence length="187" mass="20998">MLGSLFMLTSLCYLSNGDDVPINICFVPVRGANNAIVRPSVPVEYCQDRDAAACFAIFKPEDDNVLAQNRMANQNYQVLDKCQQEPYIMLARQMCPWMCATCCMTKEYNCENATTLPSSAATCRDERQHCAAIRAANSCGGVFRTTMMQQCARTCEGKGKGTECDQERLMKHGAVSVWDRNDWWEFA</sequence>
<evidence type="ECO:0000313" key="5">
    <source>
        <dbReference type="Proteomes" id="UP000274756"/>
    </source>
</evidence>
<evidence type="ECO:0000256" key="1">
    <source>
        <dbReference type="SAM" id="SignalP"/>
    </source>
</evidence>
<gene>
    <name evidence="3" type="ORF">DME_LOCUS4188</name>
</gene>
<evidence type="ECO:0000313" key="3">
    <source>
        <dbReference type="EMBL" id="VDN54215.1"/>
    </source>
</evidence>
<name>A0A0N4URV4_DRAME</name>
<accession>A0A0N4URV4</accession>
<organism evidence="4 6">
    <name type="scientific">Dracunculus medinensis</name>
    <name type="common">Guinea worm</name>
    <dbReference type="NCBI Taxonomy" id="318479"/>
    <lineage>
        <taxon>Eukaryota</taxon>
        <taxon>Metazoa</taxon>
        <taxon>Ecdysozoa</taxon>
        <taxon>Nematoda</taxon>
        <taxon>Chromadorea</taxon>
        <taxon>Rhabditida</taxon>
        <taxon>Spirurina</taxon>
        <taxon>Dracunculoidea</taxon>
        <taxon>Dracunculidae</taxon>
        <taxon>Dracunculus</taxon>
    </lineage>
</organism>
<dbReference type="AlphaFoldDB" id="A0A0N4URV4"/>
<feature type="signal peptide" evidence="1">
    <location>
        <begin position="1"/>
        <end position="17"/>
    </location>
</feature>
<dbReference type="EMBL" id="UYYG01000376">
    <property type="protein sequence ID" value="VDN54215.1"/>
    <property type="molecule type" value="Genomic_DNA"/>
</dbReference>
<keyword evidence="1" id="KW-0732">Signal</keyword>
<dbReference type="InterPro" id="IPR003582">
    <property type="entry name" value="ShKT_dom"/>
</dbReference>
<evidence type="ECO:0000313" key="4">
    <source>
        <dbReference type="Proteomes" id="UP000038040"/>
    </source>
</evidence>
<feature type="domain" description="ShKT" evidence="2">
    <location>
        <begin position="122"/>
        <end position="155"/>
    </location>
</feature>
<dbReference type="Proteomes" id="UP000038040">
    <property type="component" value="Unplaced"/>
</dbReference>
<evidence type="ECO:0000259" key="2">
    <source>
        <dbReference type="Pfam" id="PF01549"/>
    </source>
</evidence>
<reference evidence="3 5" key="2">
    <citation type="submission" date="2018-11" db="EMBL/GenBank/DDBJ databases">
        <authorList>
            <consortium name="Pathogen Informatics"/>
        </authorList>
    </citation>
    <scope>NUCLEOTIDE SEQUENCE [LARGE SCALE GENOMIC DNA]</scope>
</reference>
<keyword evidence="5" id="KW-1185">Reference proteome</keyword>
<feature type="chain" id="PRO_5041039268" evidence="1">
    <location>
        <begin position="18"/>
        <end position="187"/>
    </location>
</feature>
<proteinExistence type="predicted"/>
<evidence type="ECO:0000313" key="6">
    <source>
        <dbReference type="WBParaSite" id="DME_0001078601-mRNA-1"/>
    </source>
</evidence>
<reference evidence="6" key="1">
    <citation type="submission" date="2017-02" db="UniProtKB">
        <authorList>
            <consortium name="WormBaseParasite"/>
        </authorList>
    </citation>
    <scope>IDENTIFICATION</scope>
</reference>